<dbReference type="EMBL" id="JACSDY010000001">
    <property type="protein sequence ID" value="KAF7438928.1"/>
    <property type="molecule type" value="Genomic_DNA"/>
</dbReference>
<feature type="compositionally biased region" description="Basic and acidic residues" evidence="1">
    <location>
        <begin position="1"/>
        <end position="15"/>
    </location>
</feature>
<dbReference type="AlphaFoldDB" id="A0A834PFM9"/>
<proteinExistence type="predicted"/>
<evidence type="ECO:0000313" key="2">
    <source>
        <dbReference type="EMBL" id="KAF7438928.1"/>
    </source>
</evidence>
<protein>
    <submittedName>
        <fullName evidence="2">Uncharacterized protein</fullName>
    </submittedName>
</protein>
<evidence type="ECO:0000256" key="1">
    <source>
        <dbReference type="SAM" id="MobiDB-lite"/>
    </source>
</evidence>
<dbReference type="Proteomes" id="UP000600918">
    <property type="component" value="Unassembled WGS sequence"/>
</dbReference>
<sequence length="113" mass="13219">MVKVDHPNEKLDGPRKSQRGHFRQSLQCRTIHSTIYRNANEDCGNVRKSQLDYVWSFHRCDVLPKCPSDESQDTLVDVNISLVVEIKENYTGVMYNSVSVLRFYMVYQNNNTF</sequence>
<name>A0A834PFM9_VESPE</name>
<organism evidence="2 3">
    <name type="scientific">Vespula pensylvanica</name>
    <name type="common">Western yellow jacket</name>
    <name type="synonym">Wasp</name>
    <dbReference type="NCBI Taxonomy" id="30213"/>
    <lineage>
        <taxon>Eukaryota</taxon>
        <taxon>Metazoa</taxon>
        <taxon>Ecdysozoa</taxon>
        <taxon>Arthropoda</taxon>
        <taxon>Hexapoda</taxon>
        <taxon>Insecta</taxon>
        <taxon>Pterygota</taxon>
        <taxon>Neoptera</taxon>
        <taxon>Endopterygota</taxon>
        <taxon>Hymenoptera</taxon>
        <taxon>Apocrita</taxon>
        <taxon>Aculeata</taxon>
        <taxon>Vespoidea</taxon>
        <taxon>Vespidae</taxon>
        <taxon>Vespinae</taxon>
        <taxon>Vespula</taxon>
    </lineage>
</organism>
<gene>
    <name evidence="2" type="ORF">H0235_001319</name>
</gene>
<evidence type="ECO:0000313" key="3">
    <source>
        <dbReference type="Proteomes" id="UP000600918"/>
    </source>
</evidence>
<feature type="region of interest" description="Disordered" evidence="1">
    <location>
        <begin position="1"/>
        <end position="22"/>
    </location>
</feature>
<keyword evidence="3" id="KW-1185">Reference proteome</keyword>
<accession>A0A834PFM9</accession>
<reference evidence="2" key="1">
    <citation type="journal article" date="2020" name="G3 (Bethesda)">
        <title>High-Quality Assemblies for Three Invasive Social Wasps from the &lt;i&gt;Vespula&lt;/i&gt; Genus.</title>
        <authorList>
            <person name="Harrop T.W.R."/>
            <person name="Guhlin J."/>
            <person name="McLaughlin G.M."/>
            <person name="Permina E."/>
            <person name="Stockwell P."/>
            <person name="Gilligan J."/>
            <person name="Le Lec M.F."/>
            <person name="Gruber M.A.M."/>
            <person name="Quinn O."/>
            <person name="Lovegrove M."/>
            <person name="Duncan E.J."/>
            <person name="Remnant E.J."/>
            <person name="Van Eeckhoven J."/>
            <person name="Graham B."/>
            <person name="Knapp R.A."/>
            <person name="Langford K.W."/>
            <person name="Kronenberg Z."/>
            <person name="Press M.O."/>
            <person name="Eacker S.M."/>
            <person name="Wilson-Rankin E.E."/>
            <person name="Purcell J."/>
            <person name="Lester P.J."/>
            <person name="Dearden P.K."/>
        </authorList>
    </citation>
    <scope>NUCLEOTIDE SEQUENCE</scope>
    <source>
        <strain evidence="2">Volc-1</strain>
    </source>
</reference>
<comment type="caution">
    <text evidence="2">The sequence shown here is derived from an EMBL/GenBank/DDBJ whole genome shotgun (WGS) entry which is preliminary data.</text>
</comment>